<evidence type="ECO:0000256" key="3">
    <source>
        <dbReference type="ARBA" id="ARBA00022452"/>
    </source>
</evidence>
<keyword evidence="9 11" id="KW-0472">Membrane</keyword>
<evidence type="ECO:0000256" key="7">
    <source>
        <dbReference type="ARBA" id="ARBA00023065"/>
    </source>
</evidence>
<keyword evidence="6" id="KW-0408">Iron</keyword>
<dbReference type="PANTHER" id="PTHR32552:SF81">
    <property type="entry name" value="TONB-DEPENDENT OUTER MEMBRANE RECEPTOR"/>
    <property type="match status" value="1"/>
</dbReference>
<evidence type="ECO:0000256" key="9">
    <source>
        <dbReference type="ARBA" id="ARBA00023136"/>
    </source>
</evidence>
<sequence>MTFFACAGSAFAQDASGTRATGGLSDEGNTIIVTARRRDETLQDVPQTVNAVSSEVIQKLRINNASDIATIVPGLSIEGSSSGSGGFGSSTGIRGVPTFLNSNASPIVQFYLNDATTGNSPEVTQALFDIGQIEVLKGPQGTLRGRSAPSGAITITTKRPDLDEVGGFLNMSGTDKSNINVQGAVGVPLIPGVLALRVAGAIDHNDGNGVTSANASLEPYVRSEAVRGTLLFQPSSDFTATVMYQRLWRKTRSFTQLVGPGNGINGPVIAAGDRRGITTGANEGSAKTDFVVGQIDWHFAGQKLTYVGSYRKGEASGRSPQDVANVLPGIEYYQFTDTPTEAFSHELRLSSEERIAGIFDYTVGGFYNKETAQPTVSGVAQFLTGAFGRPGAPVVQQPLDRYTLRTSITIDPVSIEKSAFGTITAHITDSTEFSAGGRFIEFKRRDRYTLGLVGGFNALNNPTGGFIPCAGLGAISPQLAGTVASPVYTGVCDLPIASQTLQNVDRRSKFTPFVYNVSLSQKITPDFMVYGTIGSAFRSAGPQIGITSLTTCCTQLGGPNLGTIDDLIFHGQEKSKTYELGFKSTFFDRRVRLNVAIFKQDFDNYFFLTQSTRYLSVTTSLAAANVSSSEFTADADAKVKGIDVEAGFQITKNWSLDLGFSWSKARLDNALIPCNDGNFDGVVDNIVPTTQAFINAGVLVARCRSSESIARTPQWNLTAQSEYSAPISEKTDAFIRGNFVYYPDNPNSSQGFVIDKYSLLNLFAGVRSADGAWEASIFANNVLNTQQVLSINPVAPVSSGNVATTFGRPASGYQQIGYTPRREFGLLVRYAFGSR</sequence>
<keyword evidence="15" id="KW-0675">Receptor</keyword>
<dbReference type="Pfam" id="PF07715">
    <property type="entry name" value="Plug"/>
    <property type="match status" value="1"/>
</dbReference>
<proteinExistence type="inferred from homology"/>
<evidence type="ECO:0000256" key="8">
    <source>
        <dbReference type="ARBA" id="ARBA00023077"/>
    </source>
</evidence>
<protein>
    <submittedName>
        <fullName evidence="15">TonB-dependent receptor</fullName>
    </submittedName>
</protein>
<evidence type="ECO:0000256" key="4">
    <source>
        <dbReference type="ARBA" id="ARBA00022496"/>
    </source>
</evidence>
<dbReference type="Proteomes" id="UP001361239">
    <property type="component" value="Unassembled WGS sequence"/>
</dbReference>
<evidence type="ECO:0000256" key="11">
    <source>
        <dbReference type="PROSITE-ProRule" id="PRU01360"/>
    </source>
</evidence>
<evidence type="ECO:0000259" key="14">
    <source>
        <dbReference type="Pfam" id="PF07715"/>
    </source>
</evidence>
<evidence type="ECO:0000256" key="1">
    <source>
        <dbReference type="ARBA" id="ARBA00004571"/>
    </source>
</evidence>
<comment type="caution">
    <text evidence="15">The sequence shown here is derived from an EMBL/GenBank/DDBJ whole genome shotgun (WGS) entry which is preliminary data.</text>
</comment>
<gene>
    <name evidence="15" type="ORF">WG901_21530</name>
</gene>
<comment type="subcellular location">
    <subcellularLocation>
        <location evidence="1 11">Cell outer membrane</location>
        <topology evidence="1 11">Multi-pass membrane protein</topology>
    </subcellularLocation>
</comment>
<dbReference type="PROSITE" id="PS52016">
    <property type="entry name" value="TONB_DEPENDENT_REC_3"/>
    <property type="match status" value="1"/>
</dbReference>
<evidence type="ECO:0000256" key="6">
    <source>
        <dbReference type="ARBA" id="ARBA00023004"/>
    </source>
</evidence>
<evidence type="ECO:0000313" key="16">
    <source>
        <dbReference type="Proteomes" id="UP001361239"/>
    </source>
</evidence>
<comment type="similarity">
    <text evidence="11 12">Belongs to the TonB-dependent receptor family.</text>
</comment>
<evidence type="ECO:0000256" key="12">
    <source>
        <dbReference type="RuleBase" id="RU003357"/>
    </source>
</evidence>
<keyword evidence="10 11" id="KW-0998">Cell outer membrane</keyword>
<keyword evidence="2 11" id="KW-0813">Transport</keyword>
<accession>A0ABU8S2Q7</accession>
<dbReference type="InterPro" id="IPR012910">
    <property type="entry name" value="Plug_dom"/>
</dbReference>
<keyword evidence="5 11" id="KW-0812">Transmembrane</keyword>
<dbReference type="InterPro" id="IPR036942">
    <property type="entry name" value="Beta-barrel_TonB_sf"/>
</dbReference>
<evidence type="ECO:0000256" key="5">
    <source>
        <dbReference type="ARBA" id="ARBA00022692"/>
    </source>
</evidence>
<dbReference type="SUPFAM" id="SSF56935">
    <property type="entry name" value="Porins"/>
    <property type="match status" value="1"/>
</dbReference>
<evidence type="ECO:0000259" key="13">
    <source>
        <dbReference type="Pfam" id="PF00593"/>
    </source>
</evidence>
<keyword evidence="4" id="KW-0410">Iron transport</keyword>
<dbReference type="RefSeq" id="WP_339589188.1">
    <property type="nucleotide sequence ID" value="NZ_JBBHJZ010000006.1"/>
</dbReference>
<dbReference type="InterPro" id="IPR000531">
    <property type="entry name" value="Beta-barrel_TonB"/>
</dbReference>
<feature type="domain" description="TonB-dependent receptor-like beta-barrel" evidence="13">
    <location>
        <begin position="271"/>
        <end position="782"/>
    </location>
</feature>
<dbReference type="EMBL" id="JBBHJZ010000006">
    <property type="protein sequence ID" value="MEJ5979249.1"/>
    <property type="molecule type" value="Genomic_DNA"/>
</dbReference>
<keyword evidence="7" id="KW-0406">Ion transport</keyword>
<feature type="domain" description="TonB-dependent receptor plug" evidence="14">
    <location>
        <begin position="42"/>
        <end position="152"/>
    </location>
</feature>
<keyword evidence="3 11" id="KW-1134">Transmembrane beta strand</keyword>
<dbReference type="InterPro" id="IPR039426">
    <property type="entry name" value="TonB-dep_rcpt-like"/>
</dbReference>
<name>A0ABU8S2Q7_9SPHN</name>
<evidence type="ECO:0000256" key="10">
    <source>
        <dbReference type="ARBA" id="ARBA00023237"/>
    </source>
</evidence>
<evidence type="ECO:0000256" key="2">
    <source>
        <dbReference type="ARBA" id="ARBA00022448"/>
    </source>
</evidence>
<dbReference type="PANTHER" id="PTHR32552">
    <property type="entry name" value="FERRICHROME IRON RECEPTOR-RELATED"/>
    <property type="match status" value="1"/>
</dbReference>
<reference evidence="15 16" key="1">
    <citation type="submission" date="2024-03" db="EMBL/GenBank/DDBJ databases">
        <authorList>
            <person name="Jo J.-H."/>
        </authorList>
    </citation>
    <scope>NUCLEOTIDE SEQUENCE [LARGE SCALE GENOMIC DNA]</scope>
    <source>
        <strain evidence="15 16">PS1R-30</strain>
    </source>
</reference>
<dbReference type="Gene3D" id="2.40.170.20">
    <property type="entry name" value="TonB-dependent receptor, beta-barrel domain"/>
    <property type="match status" value="1"/>
</dbReference>
<keyword evidence="16" id="KW-1185">Reference proteome</keyword>
<keyword evidence="8 12" id="KW-0798">TonB box</keyword>
<organism evidence="15 16">
    <name type="scientific">Novosphingobium anseongense</name>
    <dbReference type="NCBI Taxonomy" id="3133436"/>
    <lineage>
        <taxon>Bacteria</taxon>
        <taxon>Pseudomonadati</taxon>
        <taxon>Pseudomonadota</taxon>
        <taxon>Alphaproteobacteria</taxon>
        <taxon>Sphingomonadales</taxon>
        <taxon>Sphingomonadaceae</taxon>
        <taxon>Novosphingobium</taxon>
    </lineage>
</organism>
<dbReference type="Pfam" id="PF00593">
    <property type="entry name" value="TonB_dep_Rec_b-barrel"/>
    <property type="match status" value="1"/>
</dbReference>
<evidence type="ECO:0000313" key="15">
    <source>
        <dbReference type="EMBL" id="MEJ5979249.1"/>
    </source>
</evidence>